<evidence type="ECO:0000256" key="1">
    <source>
        <dbReference type="ARBA" id="ARBA00002901"/>
    </source>
</evidence>
<evidence type="ECO:0000256" key="3">
    <source>
        <dbReference type="ARBA" id="ARBA00010763"/>
    </source>
</evidence>
<feature type="domain" description="MoaB/Mog" evidence="8">
    <location>
        <begin position="196"/>
        <end position="354"/>
    </location>
</feature>
<comment type="caution">
    <text evidence="9">The sequence shown here is derived from an EMBL/GenBank/DDBJ whole genome shotgun (WGS) entry which is preliminary data.</text>
</comment>
<evidence type="ECO:0000313" key="9">
    <source>
        <dbReference type="EMBL" id="POH72730.1"/>
    </source>
</evidence>
<dbReference type="EC" id="2.10.1.1" evidence="7"/>
<dbReference type="SUPFAM" id="SSF63867">
    <property type="entry name" value="MoeA C-terminal domain-like"/>
    <property type="match status" value="1"/>
</dbReference>
<dbReference type="SMART" id="SM00852">
    <property type="entry name" value="MoCF_biosynth"/>
    <property type="match status" value="1"/>
</dbReference>
<dbReference type="CDD" id="cd00887">
    <property type="entry name" value="MoeA"/>
    <property type="match status" value="1"/>
</dbReference>
<dbReference type="InterPro" id="IPR036688">
    <property type="entry name" value="MoeA_C_domain_IV_sf"/>
</dbReference>
<keyword evidence="4 7" id="KW-0500">Molybdenum</keyword>
<protein>
    <recommendedName>
        <fullName evidence="7">Molybdopterin molybdenumtransferase</fullName>
        <ecNumber evidence="7">2.10.1.1</ecNumber>
    </recommendedName>
</protein>
<dbReference type="Gene3D" id="2.170.190.11">
    <property type="entry name" value="Molybdopterin biosynthesis moea protein, domain 3"/>
    <property type="match status" value="1"/>
</dbReference>
<dbReference type="InterPro" id="IPR001453">
    <property type="entry name" value="MoaB/Mog_dom"/>
</dbReference>
<dbReference type="UniPathway" id="UPA00344"/>
<sequence length="439" mass="45118">MRRTVAEHQSAVVETLRRSWTQMPGSVMDDGGSQEPLMAGLGRVLATDLVAPLDLPPFANSQMDGYAIRVEPEQPMDVDSAQSTTFRVAATIPAGVVPAALAAGVAAPIMTGAMLPDGANAVVPVEKAVPAAFLSAGDEVALPVPAAGTFVRAQGSDVRRGSVVIPAGTLLNAAHLGLAAALGFTTLPLKRRAKVLLLTTGDEILAPTGRADELPPGMIFDANETLLRASLGQSSVDVVNAVIVKDDPQALLRLLDTEVGGVLARDGGSQPRYDLVVSVGGISAGAFEVVRQALGAASEGAASNAAMEFVSVGLQPGGPQALGTYRGVPFLGFPGNPVSAFVSFELFLRPALFSLLGAPAPRQRVVAALEHALSSPLGKHQVRRGVYSGPEFESAPSVREVGGESSHLLGSLAQADALIHIPAGVTELRAGAKVEVWLL</sequence>
<comment type="similarity">
    <text evidence="3 7">Belongs to the MoeA family.</text>
</comment>
<dbReference type="InterPro" id="IPR036135">
    <property type="entry name" value="MoeA_linker/N_sf"/>
</dbReference>
<evidence type="ECO:0000313" key="10">
    <source>
        <dbReference type="Proteomes" id="UP000237061"/>
    </source>
</evidence>
<comment type="catalytic activity">
    <reaction evidence="6">
        <text>adenylyl-molybdopterin + molybdate = Mo-molybdopterin + AMP + H(+)</text>
        <dbReference type="Rhea" id="RHEA:35047"/>
        <dbReference type="ChEBI" id="CHEBI:15378"/>
        <dbReference type="ChEBI" id="CHEBI:36264"/>
        <dbReference type="ChEBI" id="CHEBI:62727"/>
        <dbReference type="ChEBI" id="CHEBI:71302"/>
        <dbReference type="ChEBI" id="CHEBI:456215"/>
        <dbReference type="EC" id="2.10.1.1"/>
    </reaction>
</comment>
<evidence type="ECO:0000256" key="6">
    <source>
        <dbReference type="ARBA" id="ARBA00047317"/>
    </source>
</evidence>
<dbReference type="InterPro" id="IPR036425">
    <property type="entry name" value="MoaB/Mog-like_dom_sf"/>
</dbReference>
<comment type="pathway">
    <text evidence="2 7">Cofactor biosynthesis; molybdopterin biosynthesis.</text>
</comment>
<dbReference type="InterPro" id="IPR038987">
    <property type="entry name" value="MoeA-like"/>
</dbReference>
<dbReference type="InterPro" id="IPR005111">
    <property type="entry name" value="MoeA_C_domain_IV"/>
</dbReference>
<dbReference type="RefSeq" id="WP_103466377.1">
    <property type="nucleotide sequence ID" value="NZ_PPXC01000011.1"/>
</dbReference>
<dbReference type="Pfam" id="PF03454">
    <property type="entry name" value="MoeA_C"/>
    <property type="match status" value="1"/>
</dbReference>
<evidence type="ECO:0000256" key="2">
    <source>
        <dbReference type="ARBA" id="ARBA00005046"/>
    </source>
</evidence>
<dbReference type="GO" id="GO:0061599">
    <property type="term" value="F:molybdopterin molybdotransferase activity"/>
    <property type="evidence" value="ECO:0007669"/>
    <property type="project" value="UniProtKB-UniRule"/>
</dbReference>
<dbReference type="AlphaFoldDB" id="A0A2S3ZU30"/>
<dbReference type="Pfam" id="PF03453">
    <property type="entry name" value="MoeA_N"/>
    <property type="match status" value="1"/>
</dbReference>
<organism evidence="9 10">
    <name type="scientific">Arthrobacter glacialis</name>
    <dbReference type="NCBI Taxonomy" id="1664"/>
    <lineage>
        <taxon>Bacteria</taxon>
        <taxon>Bacillati</taxon>
        <taxon>Actinomycetota</taxon>
        <taxon>Actinomycetes</taxon>
        <taxon>Micrococcales</taxon>
        <taxon>Micrococcaceae</taxon>
        <taxon>Arthrobacter</taxon>
    </lineage>
</organism>
<comment type="function">
    <text evidence="1 7">Catalyzes the insertion of molybdate into adenylated molybdopterin with the concomitant release of AMP.</text>
</comment>
<keyword evidence="7" id="KW-0460">Magnesium</keyword>
<dbReference type="SUPFAM" id="SSF53218">
    <property type="entry name" value="Molybdenum cofactor biosynthesis proteins"/>
    <property type="match status" value="1"/>
</dbReference>
<evidence type="ECO:0000256" key="4">
    <source>
        <dbReference type="ARBA" id="ARBA00022505"/>
    </source>
</evidence>
<name>A0A2S3ZU30_ARTGL</name>
<keyword evidence="7 9" id="KW-0808">Transferase</keyword>
<dbReference type="Pfam" id="PF00994">
    <property type="entry name" value="MoCF_biosynth"/>
    <property type="match status" value="1"/>
</dbReference>
<dbReference type="GO" id="GO:0005829">
    <property type="term" value="C:cytosol"/>
    <property type="evidence" value="ECO:0007669"/>
    <property type="project" value="TreeGrafter"/>
</dbReference>
<keyword evidence="7" id="KW-0479">Metal-binding</keyword>
<dbReference type="InterPro" id="IPR005110">
    <property type="entry name" value="MoeA_linker/N"/>
</dbReference>
<dbReference type="SUPFAM" id="SSF63882">
    <property type="entry name" value="MoeA N-terminal region -like"/>
    <property type="match status" value="1"/>
</dbReference>
<evidence type="ECO:0000256" key="5">
    <source>
        <dbReference type="ARBA" id="ARBA00023150"/>
    </source>
</evidence>
<keyword evidence="10" id="KW-1185">Reference proteome</keyword>
<keyword evidence="5 7" id="KW-0501">Molybdenum cofactor biosynthesis</keyword>
<dbReference type="EMBL" id="PPXC01000011">
    <property type="protein sequence ID" value="POH72730.1"/>
    <property type="molecule type" value="Genomic_DNA"/>
</dbReference>
<dbReference type="PANTHER" id="PTHR10192">
    <property type="entry name" value="MOLYBDOPTERIN BIOSYNTHESIS PROTEIN"/>
    <property type="match status" value="1"/>
</dbReference>
<dbReference type="PANTHER" id="PTHR10192:SF5">
    <property type="entry name" value="GEPHYRIN"/>
    <property type="match status" value="1"/>
</dbReference>
<proteinExistence type="inferred from homology"/>
<evidence type="ECO:0000259" key="8">
    <source>
        <dbReference type="SMART" id="SM00852"/>
    </source>
</evidence>
<accession>A0A2S3ZU30</accession>
<dbReference type="NCBIfam" id="NF045515">
    <property type="entry name" value="Glp_gephyrin"/>
    <property type="match status" value="1"/>
</dbReference>
<dbReference type="GO" id="GO:0006777">
    <property type="term" value="P:Mo-molybdopterin cofactor biosynthetic process"/>
    <property type="evidence" value="ECO:0007669"/>
    <property type="project" value="UniProtKB-UniRule"/>
</dbReference>
<comment type="cofactor">
    <cofactor evidence="7">
        <name>Mg(2+)</name>
        <dbReference type="ChEBI" id="CHEBI:18420"/>
    </cofactor>
</comment>
<dbReference type="Gene3D" id="3.40.980.10">
    <property type="entry name" value="MoaB/Mog-like domain"/>
    <property type="match status" value="1"/>
</dbReference>
<reference evidence="9 10" key="1">
    <citation type="submission" date="2018-01" db="EMBL/GenBank/DDBJ databases">
        <title>Arthrobacter sp. nov., from glaciers in China.</title>
        <authorList>
            <person name="Liu Q."/>
            <person name="Xin Y.-H."/>
        </authorList>
    </citation>
    <scope>NUCLEOTIDE SEQUENCE [LARGE SCALE GENOMIC DNA]</scope>
    <source>
        <strain evidence="9 10">HLT2-12-2</strain>
    </source>
</reference>
<evidence type="ECO:0000256" key="7">
    <source>
        <dbReference type="RuleBase" id="RU365090"/>
    </source>
</evidence>
<dbReference type="Gene3D" id="2.40.340.10">
    <property type="entry name" value="MoeA, C-terminal, domain IV"/>
    <property type="match status" value="1"/>
</dbReference>
<dbReference type="Gene3D" id="3.90.105.10">
    <property type="entry name" value="Molybdopterin biosynthesis moea protein, domain 2"/>
    <property type="match status" value="1"/>
</dbReference>
<dbReference type="Proteomes" id="UP000237061">
    <property type="component" value="Unassembled WGS sequence"/>
</dbReference>
<gene>
    <name evidence="9" type="ORF">CVS27_14025</name>
</gene>
<dbReference type="GO" id="GO:0046872">
    <property type="term" value="F:metal ion binding"/>
    <property type="evidence" value="ECO:0007669"/>
    <property type="project" value="UniProtKB-UniRule"/>
</dbReference>